<comment type="caution">
    <text evidence="1">The sequence shown here is derived from an EMBL/GenBank/DDBJ whole genome shotgun (WGS) entry which is preliminary data.</text>
</comment>
<keyword evidence="2" id="KW-1185">Reference proteome</keyword>
<evidence type="ECO:0000313" key="1">
    <source>
        <dbReference type="EMBL" id="KAJ1100195.1"/>
    </source>
</evidence>
<evidence type="ECO:0000313" key="2">
    <source>
        <dbReference type="Proteomes" id="UP001066276"/>
    </source>
</evidence>
<sequence>MARSDSHYTRSLSQCIIVANGVVPSRAVSRSTAPSTGSDGVFRTAWMVDHCRGVPPIRDLLHWKPRLEIRLASPASGLKQSSALHRRACCPDPGIECHGGGAAVAASIRPDPRHE</sequence>
<protein>
    <submittedName>
        <fullName evidence="1">Uncharacterized protein</fullName>
    </submittedName>
</protein>
<reference evidence="1" key="1">
    <citation type="journal article" date="2022" name="bioRxiv">
        <title>Sequencing and chromosome-scale assembly of the giantPleurodeles waltlgenome.</title>
        <authorList>
            <person name="Brown T."/>
            <person name="Elewa A."/>
            <person name="Iarovenko S."/>
            <person name="Subramanian E."/>
            <person name="Araus A.J."/>
            <person name="Petzold A."/>
            <person name="Susuki M."/>
            <person name="Suzuki K.-i.T."/>
            <person name="Hayashi T."/>
            <person name="Toyoda A."/>
            <person name="Oliveira C."/>
            <person name="Osipova E."/>
            <person name="Leigh N.D."/>
            <person name="Simon A."/>
            <person name="Yun M.H."/>
        </authorList>
    </citation>
    <scope>NUCLEOTIDE SEQUENCE</scope>
    <source>
        <strain evidence="1">20211129_DDA</strain>
        <tissue evidence="1">Liver</tissue>
    </source>
</reference>
<proteinExistence type="predicted"/>
<accession>A0AAV7MBN5</accession>
<organism evidence="1 2">
    <name type="scientific">Pleurodeles waltl</name>
    <name type="common">Iberian ribbed newt</name>
    <dbReference type="NCBI Taxonomy" id="8319"/>
    <lineage>
        <taxon>Eukaryota</taxon>
        <taxon>Metazoa</taxon>
        <taxon>Chordata</taxon>
        <taxon>Craniata</taxon>
        <taxon>Vertebrata</taxon>
        <taxon>Euteleostomi</taxon>
        <taxon>Amphibia</taxon>
        <taxon>Batrachia</taxon>
        <taxon>Caudata</taxon>
        <taxon>Salamandroidea</taxon>
        <taxon>Salamandridae</taxon>
        <taxon>Pleurodelinae</taxon>
        <taxon>Pleurodeles</taxon>
    </lineage>
</organism>
<dbReference type="EMBL" id="JANPWB010000014">
    <property type="protein sequence ID" value="KAJ1100195.1"/>
    <property type="molecule type" value="Genomic_DNA"/>
</dbReference>
<dbReference type="Proteomes" id="UP001066276">
    <property type="component" value="Chromosome 10"/>
</dbReference>
<dbReference type="AlphaFoldDB" id="A0AAV7MBN5"/>
<name>A0AAV7MBN5_PLEWA</name>
<gene>
    <name evidence="1" type="ORF">NDU88_005282</name>
</gene>